<evidence type="ECO:0000313" key="2">
    <source>
        <dbReference type="EMBL" id="SHJ27901.1"/>
    </source>
</evidence>
<dbReference type="AlphaFoldDB" id="A0A1M6I0I8"/>
<sequence>MKKILIVMILIVANFSFAQGFKEKKEKIKALKVAYITEKLDFTTDEAQKFWPIYNTFDEKQFEIRHNKMKAIIKKIEEGGMENISEKEAQNLISQMENSEDELHNLKKKFMQDLQKVIPAKKIILLKKTEEEFNRKLLREFKERKKN</sequence>
<organism evidence="2 3">
    <name type="scientific">Flavobacterium haoranii</name>
    <dbReference type="NCBI Taxonomy" id="683124"/>
    <lineage>
        <taxon>Bacteria</taxon>
        <taxon>Pseudomonadati</taxon>
        <taxon>Bacteroidota</taxon>
        <taxon>Flavobacteriia</taxon>
        <taxon>Flavobacteriales</taxon>
        <taxon>Flavobacteriaceae</taxon>
        <taxon>Flavobacterium</taxon>
    </lineage>
</organism>
<protein>
    <recommendedName>
        <fullName evidence="4">Sensor of ECF-type sigma factor</fullName>
    </recommendedName>
</protein>
<keyword evidence="3" id="KW-1185">Reference proteome</keyword>
<reference evidence="3" key="1">
    <citation type="submission" date="2016-11" db="EMBL/GenBank/DDBJ databases">
        <authorList>
            <person name="Varghese N."/>
            <person name="Submissions S."/>
        </authorList>
    </citation>
    <scope>NUCLEOTIDE SEQUENCE [LARGE SCALE GENOMIC DNA]</scope>
    <source>
        <strain evidence="3">DSM 22807</strain>
    </source>
</reference>
<evidence type="ECO:0008006" key="4">
    <source>
        <dbReference type="Google" id="ProtNLM"/>
    </source>
</evidence>
<gene>
    <name evidence="2" type="ORF">SAMN05444337_1716</name>
</gene>
<evidence type="ECO:0000256" key="1">
    <source>
        <dbReference type="SAM" id="Coils"/>
    </source>
</evidence>
<dbReference type="EMBL" id="FQZH01000002">
    <property type="protein sequence ID" value="SHJ27901.1"/>
    <property type="molecule type" value="Genomic_DNA"/>
</dbReference>
<dbReference type="RefSeq" id="WP_227658727.1">
    <property type="nucleotide sequence ID" value="NZ_CP045292.1"/>
</dbReference>
<keyword evidence="1" id="KW-0175">Coiled coil</keyword>
<dbReference type="STRING" id="683124.SAMN05444337_1716"/>
<accession>A0A1M6I0I8</accession>
<evidence type="ECO:0000313" key="3">
    <source>
        <dbReference type="Proteomes" id="UP000184232"/>
    </source>
</evidence>
<dbReference type="Proteomes" id="UP000184232">
    <property type="component" value="Unassembled WGS sequence"/>
</dbReference>
<feature type="coiled-coil region" evidence="1">
    <location>
        <begin position="82"/>
        <end position="116"/>
    </location>
</feature>
<proteinExistence type="predicted"/>
<name>A0A1M6I0I8_9FLAO</name>